<feature type="domain" description="Methyltransferase FkbM" evidence="1">
    <location>
        <begin position="29"/>
        <end position="192"/>
    </location>
</feature>
<evidence type="ECO:0000259" key="1">
    <source>
        <dbReference type="Pfam" id="PF05050"/>
    </source>
</evidence>
<name>A0A8S8XDZ6_9PROT</name>
<dbReference type="AlphaFoldDB" id="A0A8S8XDZ6"/>
<dbReference type="SUPFAM" id="SSF53335">
    <property type="entry name" value="S-adenosyl-L-methionine-dependent methyltransferases"/>
    <property type="match status" value="1"/>
</dbReference>
<dbReference type="Gene3D" id="3.40.50.150">
    <property type="entry name" value="Vaccinia Virus protein VP39"/>
    <property type="match status" value="1"/>
</dbReference>
<dbReference type="Pfam" id="PF05050">
    <property type="entry name" value="Methyltransf_21"/>
    <property type="match status" value="1"/>
</dbReference>
<protein>
    <recommendedName>
        <fullName evidence="1">Methyltransferase FkbM domain-containing protein</fullName>
    </recommendedName>
</protein>
<evidence type="ECO:0000313" key="3">
    <source>
        <dbReference type="Proteomes" id="UP000681075"/>
    </source>
</evidence>
<dbReference type="NCBIfam" id="TIGR01444">
    <property type="entry name" value="fkbM_fam"/>
    <property type="match status" value="1"/>
</dbReference>
<comment type="caution">
    <text evidence="2">The sequence shown here is derived from an EMBL/GenBank/DDBJ whole genome shotgun (WGS) entry which is preliminary data.</text>
</comment>
<dbReference type="Proteomes" id="UP000681075">
    <property type="component" value="Unassembled WGS sequence"/>
</dbReference>
<dbReference type="InterPro" id="IPR029063">
    <property type="entry name" value="SAM-dependent_MTases_sf"/>
</dbReference>
<dbReference type="EMBL" id="BOPV01000001">
    <property type="protein sequence ID" value="GIL40081.1"/>
    <property type="molecule type" value="Genomic_DNA"/>
</dbReference>
<dbReference type="InterPro" id="IPR006342">
    <property type="entry name" value="FkbM_mtfrase"/>
</dbReference>
<proteinExistence type="predicted"/>
<gene>
    <name evidence="2" type="ORF">TMPK1_23180</name>
</gene>
<accession>A0A8S8XDZ6</accession>
<keyword evidence="3" id="KW-1185">Reference proteome</keyword>
<reference evidence="2" key="1">
    <citation type="submission" date="2021-02" db="EMBL/GenBank/DDBJ databases">
        <title>Genome sequence of Rhodospirillales sp. strain TMPK1 isolated from soil.</title>
        <authorList>
            <person name="Nakai R."/>
            <person name="Kusada H."/>
            <person name="Tamaki H."/>
        </authorList>
    </citation>
    <scope>NUCLEOTIDE SEQUENCE</scope>
    <source>
        <strain evidence="2">TMPK1</strain>
    </source>
</reference>
<evidence type="ECO:0000313" key="2">
    <source>
        <dbReference type="EMBL" id="GIL40081.1"/>
    </source>
</evidence>
<organism evidence="2 3">
    <name type="scientific">Roseiterribacter gracilis</name>
    <dbReference type="NCBI Taxonomy" id="2812848"/>
    <lineage>
        <taxon>Bacteria</taxon>
        <taxon>Pseudomonadati</taxon>
        <taxon>Pseudomonadota</taxon>
        <taxon>Alphaproteobacteria</taxon>
        <taxon>Rhodospirillales</taxon>
        <taxon>Roseiterribacteraceae</taxon>
        <taxon>Roseiterribacter</taxon>
    </lineage>
</organism>
<sequence length="302" mass="34620">MPLIAYGQNFEDVLLNRCFADQETGFYVDVGAWHPTNENVTKIFYDRGWHGVNVEPVPTYWKMLEGDRVRDTNLQLAVGDKAGTLELTVFEGSGGSSFDDRFVQSFAAAGFAPTKIQVKTATLTEIFEQYVPRGTNVDFLKIDVEGWEDRVVAGMDWKRFRPRVVLIEATLPNSWTPNWEAWEPSLIAQGYRQVWFDGLNRWYLADEAYESLKQHFNRPPCIHDNFITAPHAAALEYVRAAWDKKTLDPSTLPHANALAILQWKEIEAARHELAWYKSHTPFKLLKALLGKKLTDRKWNSIG</sequence>
<dbReference type="RefSeq" id="WP_420243190.1">
    <property type="nucleotide sequence ID" value="NZ_BOPV01000001.1"/>
</dbReference>